<dbReference type="AlphaFoldDB" id="A0A1X0RIZ6"/>
<dbReference type="VEuPathDB" id="FungiDB:BCV72DRAFT_300621"/>
<protein>
    <submittedName>
        <fullName evidence="1">Uncharacterized protein</fullName>
    </submittedName>
</protein>
<name>A0A1X0RIZ6_RHIZD</name>
<dbReference type="EMBL" id="KV921854">
    <property type="protein sequence ID" value="ORE11964.1"/>
    <property type="molecule type" value="Genomic_DNA"/>
</dbReference>
<sequence>MRSWLQFVRRPRPFQVEKSRYIRETRISKANDIFSASQLTEKSSMSIARNRSLQQPIAFTSGEHNSAKAKGRTGLGLPEKLHKQYCGASGSRTAKLSSFRGRRQVSKLTFEKDLELMYWSTIERILAVHILLTTISLQRNIDMTLTKLEIIFTACLQNTVKYLALHIGAENNNFFFSEDSPGSVSSNESNNSNEWELAEQGRRIIEYIANEINNLSYGNDVLCGVDLGEPC</sequence>
<accession>A0A1X0RIZ6</accession>
<gene>
    <name evidence="1" type="ORF">BCV72DRAFT_300621</name>
</gene>
<organism evidence="1">
    <name type="scientific">Rhizopus microsporus var. microsporus</name>
    <dbReference type="NCBI Taxonomy" id="86635"/>
    <lineage>
        <taxon>Eukaryota</taxon>
        <taxon>Fungi</taxon>
        <taxon>Fungi incertae sedis</taxon>
        <taxon>Mucoromycota</taxon>
        <taxon>Mucoromycotina</taxon>
        <taxon>Mucoromycetes</taxon>
        <taxon>Mucorales</taxon>
        <taxon>Mucorineae</taxon>
        <taxon>Rhizopodaceae</taxon>
        <taxon>Rhizopus</taxon>
    </lineage>
</organism>
<reference evidence="1" key="1">
    <citation type="journal article" date="2016" name="Proc. Natl. Acad. Sci. U.S.A.">
        <title>Lipid metabolic changes in an early divergent fungus govern the establishment of a mutualistic symbiosis with endobacteria.</title>
        <authorList>
            <person name="Lastovetsky O.A."/>
            <person name="Gaspar M.L."/>
            <person name="Mondo S.J."/>
            <person name="LaButti K.M."/>
            <person name="Sandor L."/>
            <person name="Grigoriev I.V."/>
            <person name="Henry S.A."/>
            <person name="Pawlowska T.E."/>
        </authorList>
    </citation>
    <scope>NUCLEOTIDE SEQUENCE [LARGE SCALE GENOMIC DNA]</scope>
    <source>
        <strain evidence="1">ATCC 52814</strain>
    </source>
</reference>
<evidence type="ECO:0000313" key="1">
    <source>
        <dbReference type="EMBL" id="ORE11964.1"/>
    </source>
</evidence>
<proteinExistence type="predicted"/>
<dbReference type="Proteomes" id="UP000242414">
    <property type="component" value="Unassembled WGS sequence"/>
</dbReference>